<dbReference type="PANTHER" id="PTHR24348:SF68">
    <property type="entry name" value="SERINE_THREONINE-PROTEIN KINASE ATG1C"/>
    <property type="match status" value="1"/>
</dbReference>
<gene>
    <name evidence="5" type="ORF">C4520_15635</name>
</gene>
<keyword evidence="5" id="KW-0723">Serine/threonine-protein kinase</keyword>
<name>A0A3A4NKV3_ABYX5</name>
<sequence length="284" mass="32869">MAEEVYVEKRIENFRILAEIGRGGMGIVYKALDEKKDQLVAIKVLPPDFLADRRKAQYLDHEFKIALELNHPNIIRFYRLIKAQVPGKKVKQGFLIMELVDGWNMRRHIQEQDLTTFQAVDLIITVCNGLEYIHQHNIVHGDMKPENILISRSGAIKIADFGLSQADSFFRLSRDKLRGTKRYMAPEQLTRKKVDVRTDIYSLGVSCYELFAGQSPYTGKTADEITREIIDRRIKPTPPSKVKPSLHHYLDKVIMKSLEKNPADRYQSMLEMVLDLKRLSRSQI</sequence>
<dbReference type="GO" id="GO:0005737">
    <property type="term" value="C:cytoplasm"/>
    <property type="evidence" value="ECO:0007669"/>
    <property type="project" value="TreeGrafter"/>
</dbReference>
<dbReference type="InterPro" id="IPR011009">
    <property type="entry name" value="Kinase-like_dom_sf"/>
</dbReference>
<dbReference type="InterPro" id="IPR045269">
    <property type="entry name" value="Atg1-like"/>
</dbReference>
<dbReference type="AlphaFoldDB" id="A0A3A4NKV3"/>
<evidence type="ECO:0000313" key="6">
    <source>
        <dbReference type="Proteomes" id="UP000265882"/>
    </source>
</evidence>
<dbReference type="CDD" id="cd14014">
    <property type="entry name" value="STKc_PknB_like"/>
    <property type="match status" value="1"/>
</dbReference>
<dbReference type="GO" id="GO:0004674">
    <property type="term" value="F:protein serine/threonine kinase activity"/>
    <property type="evidence" value="ECO:0007669"/>
    <property type="project" value="UniProtKB-KW"/>
</dbReference>
<feature type="binding site" evidence="3">
    <location>
        <position position="43"/>
    </location>
    <ligand>
        <name>ATP</name>
        <dbReference type="ChEBI" id="CHEBI:30616"/>
    </ligand>
</feature>
<evidence type="ECO:0000313" key="5">
    <source>
        <dbReference type="EMBL" id="RJP17800.1"/>
    </source>
</evidence>
<dbReference type="GO" id="GO:0005524">
    <property type="term" value="F:ATP binding"/>
    <property type="evidence" value="ECO:0007669"/>
    <property type="project" value="UniProtKB-UniRule"/>
</dbReference>
<proteinExistence type="predicted"/>
<evidence type="ECO:0000259" key="4">
    <source>
        <dbReference type="PROSITE" id="PS50011"/>
    </source>
</evidence>
<dbReference type="Gene3D" id="1.10.510.10">
    <property type="entry name" value="Transferase(Phosphotransferase) domain 1"/>
    <property type="match status" value="1"/>
</dbReference>
<accession>A0A3A4NKV3</accession>
<dbReference type="Pfam" id="PF00069">
    <property type="entry name" value="Pkinase"/>
    <property type="match status" value="1"/>
</dbReference>
<organism evidence="5 6">
    <name type="scientific">Abyssobacteria bacterium (strain SURF_5)</name>
    <dbReference type="NCBI Taxonomy" id="2093360"/>
    <lineage>
        <taxon>Bacteria</taxon>
        <taxon>Pseudomonadati</taxon>
        <taxon>Candidatus Hydrogenedentota</taxon>
        <taxon>Candidatus Abyssobacteria</taxon>
    </lineage>
</organism>
<evidence type="ECO:0000256" key="2">
    <source>
        <dbReference type="ARBA" id="ARBA00022840"/>
    </source>
</evidence>
<dbReference type="InterPro" id="IPR000719">
    <property type="entry name" value="Prot_kinase_dom"/>
</dbReference>
<dbReference type="Gene3D" id="3.30.200.20">
    <property type="entry name" value="Phosphorylase Kinase, domain 1"/>
    <property type="match status" value="1"/>
</dbReference>
<comment type="caution">
    <text evidence="5">The sequence shown here is derived from an EMBL/GenBank/DDBJ whole genome shotgun (WGS) entry which is preliminary data.</text>
</comment>
<dbReference type="PROSITE" id="PS00107">
    <property type="entry name" value="PROTEIN_KINASE_ATP"/>
    <property type="match status" value="1"/>
</dbReference>
<keyword evidence="5" id="KW-0418">Kinase</keyword>
<keyword evidence="5" id="KW-0808">Transferase</keyword>
<feature type="domain" description="Protein kinase" evidence="4">
    <location>
        <begin position="14"/>
        <end position="279"/>
    </location>
</feature>
<dbReference type="PIRSF" id="PIRSF000654">
    <property type="entry name" value="Integrin-linked_kinase"/>
    <property type="match status" value="1"/>
</dbReference>
<dbReference type="PANTHER" id="PTHR24348">
    <property type="entry name" value="SERINE/THREONINE-PROTEIN KINASE UNC-51-RELATED"/>
    <property type="match status" value="1"/>
</dbReference>
<dbReference type="SUPFAM" id="SSF56112">
    <property type="entry name" value="Protein kinase-like (PK-like)"/>
    <property type="match status" value="1"/>
</dbReference>
<dbReference type="PROSITE" id="PS00108">
    <property type="entry name" value="PROTEIN_KINASE_ST"/>
    <property type="match status" value="1"/>
</dbReference>
<dbReference type="InterPro" id="IPR008271">
    <property type="entry name" value="Ser/Thr_kinase_AS"/>
</dbReference>
<dbReference type="Proteomes" id="UP000265882">
    <property type="component" value="Unassembled WGS sequence"/>
</dbReference>
<dbReference type="PROSITE" id="PS50011">
    <property type="entry name" value="PROTEIN_KINASE_DOM"/>
    <property type="match status" value="1"/>
</dbReference>
<keyword evidence="2 3" id="KW-0067">ATP-binding</keyword>
<dbReference type="EMBL" id="QZKU01000110">
    <property type="protein sequence ID" value="RJP17800.1"/>
    <property type="molecule type" value="Genomic_DNA"/>
</dbReference>
<dbReference type="InterPro" id="IPR017441">
    <property type="entry name" value="Protein_kinase_ATP_BS"/>
</dbReference>
<evidence type="ECO:0000256" key="3">
    <source>
        <dbReference type="PROSITE-ProRule" id="PRU10141"/>
    </source>
</evidence>
<protein>
    <submittedName>
        <fullName evidence="5">Serine/threonine protein kinase</fullName>
    </submittedName>
</protein>
<evidence type="ECO:0000256" key="1">
    <source>
        <dbReference type="ARBA" id="ARBA00022741"/>
    </source>
</evidence>
<keyword evidence="1 3" id="KW-0547">Nucleotide-binding</keyword>
<reference evidence="5 6" key="1">
    <citation type="journal article" date="2017" name="ISME J.">
        <title>Energy and carbon metabolisms in a deep terrestrial subsurface fluid microbial community.</title>
        <authorList>
            <person name="Momper L."/>
            <person name="Jungbluth S.P."/>
            <person name="Lee M.D."/>
            <person name="Amend J.P."/>
        </authorList>
    </citation>
    <scope>NUCLEOTIDE SEQUENCE [LARGE SCALE GENOMIC DNA]</scope>
    <source>
        <strain evidence="5">SURF_5</strain>
    </source>
</reference>
<dbReference type="SMART" id="SM00220">
    <property type="entry name" value="S_TKc"/>
    <property type="match status" value="1"/>
</dbReference>